<dbReference type="GeneTree" id="ENSGT00940000158547"/>
<proteinExistence type="predicted"/>
<gene>
    <name evidence="15" type="primary">asap1</name>
</gene>
<evidence type="ECO:0000259" key="12">
    <source>
        <dbReference type="PROSITE" id="PS50002"/>
    </source>
</evidence>
<dbReference type="SMART" id="SM00105">
    <property type="entry name" value="ArfGap"/>
    <property type="match status" value="1"/>
</dbReference>
<feature type="compositionally biased region" description="Pro residues" evidence="11">
    <location>
        <begin position="905"/>
        <end position="941"/>
    </location>
</feature>
<dbReference type="InterPro" id="IPR011993">
    <property type="entry name" value="PH-like_dom_sf"/>
</dbReference>
<evidence type="ECO:0000256" key="6">
    <source>
        <dbReference type="ARBA" id="ARBA00022833"/>
    </source>
</evidence>
<evidence type="ECO:0000256" key="9">
    <source>
        <dbReference type="PROSITE-ProRule" id="PRU00192"/>
    </source>
</evidence>
<feature type="region of interest" description="Disordered" evidence="11">
    <location>
        <begin position="807"/>
        <end position="945"/>
    </location>
</feature>
<dbReference type="Pfam" id="PF14604">
    <property type="entry name" value="SH3_9"/>
    <property type="match status" value="1"/>
</dbReference>
<dbReference type="Ensembl" id="ENSGMOT00000038068.1">
    <property type="protein sequence ID" value="ENSGMOP00000025774.1"/>
    <property type="gene ID" value="ENSGMOG00000006138.2"/>
</dbReference>
<dbReference type="Gene3D" id="1.20.1270.60">
    <property type="entry name" value="Arfaptin homology (AH) domain/BAR domain"/>
    <property type="match status" value="1"/>
</dbReference>
<evidence type="ECO:0000256" key="10">
    <source>
        <dbReference type="PROSITE-ProRule" id="PRU00288"/>
    </source>
</evidence>
<dbReference type="Pfam" id="PF00169">
    <property type="entry name" value="PH"/>
    <property type="match status" value="1"/>
</dbReference>
<dbReference type="PRINTS" id="PR00405">
    <property type="entry name" value="REVINTRACTNG"/>
</dbReference>
<dbReference type="PROSITE" id="PS50115">
    <property type="entry name" value="ARFGAP"/>
    <property type="match status" value="1"/>
</dbReference>
<keyword evidence="10" id="KW-0863">Zinc-finger</keyword>
<dbReference type="SUPFAM" id="SSF50729">
    <property type="entry name" value="PH domain-like"/>
    <property type="match status" value="1"/>
</dbReference>
<dbReference type="Pfam" id="PF16746">
    <property type="entry name" value="BAR_3"/>
    <property type="match status" value="1"/>
</dbReference>
<reference evidence="15" key="1">
    <citation type="submission" date="2025-08" db="UniProtKB">
        <authorList>
            <consortium name="Ensembl"/>
        </authorList>
    </citation>
    <scope>IDENTIFICATION</scope>
</reference>
<dbReference type="SMART" id="SM00233">
    <property type="entry name" value="PH"/>
    <property type="match status" value="1"/>
</dbReference>
<feature type="compositionally biased region" description="Basic and acidic residues" evidence="11">
    <location>
        <begin position="881"/>
        <end position="891"/>
    </location>
</feature>
<sequence length="1032" mass="115521">MPDQISVSEFLSETTEDYNSPTTSSFTTRLQNCRNTVNVLEEALDQDRISLQKVKKSVKAICSSGQDHVQNEENYAHALDRFGGNFISRDNPDLGTAFVKFSSLTKELSALLKNLLQSLSHNVIFTLDSLLKGDLKGVKGDIKKPFDKAWKDYEAKFTKIEKEKREHAKQHGMIRTEITGAEIAEEMEKERRLFQLQMCEYLIKVNEIKTKKGVDLLQNLIKYYHAQCNFFQDGLKTADRLKQYIEKLAADLYNIKQTQDEEKKQLTALRDLIKSSLQLDQKEDSQSKQGGYSMHQLQGNKEFGCEKKGYLMKKSDGLRKVWQRRQCSVKGGILTIAHGTSNRQPVKLNLLTCQVKPSAEDRKCFDLISHNRTYHFQAEDEQEFVIWVSVLTNSKEEALNMAFRGEQSSAGEGGGLEDLTKAIIEDVLRMPGNHTCCDCGAADPKWLSTNLGILTCIECSGIHREMGVHISRIQSMELDKLGTSELLLAKNIGNSSFNEIMEGNLTSPSPKPTPSSDMTARKEFINSKYVDHRFARKTCSSALAKMVDLCEAVQSRDLLALVQVYAEGVELMEPLPEAGPSGETALHFSVRTADHTSLHLVDFLVQNSGNLDKQTEFGNTALHYCCMYQKHECLKLLLRGKPTTDITNQNGETALDVARRLRNAPCEEALVQAAEGKFNPHIHVEYEWSLRLEEMDESDDDLEDKPSPIKKDRSPRPQSFCHSSSLSPHDKLSLPGFLSHRDKQQRLSYSAFSNQVYSTSTDLSSSCSPVDGPPLPPRNQANTKSTLGPRVLPKLPQKVALRKIDTIHPSMDKPSLPPEVFCHLKSPSGADTPQRTVPLERPHPGDLPPKPQPSDLPPKPGELPPKPQLSDLPPKPQLSDLPRKPQLKDLPPKPVTAEPATRAPPGDPSPKPQPSSQPHFQPPSQSPSQPPPQPPSQPPSQSPSHTCTFAIQMKKVLFLKCLPMCFQGKSKGRRVKTIYDCQADNDDELTFVEGEVIIVTGEEDQEWWIGHIEGFPDRKGVFPMSFVHILSD</sequence>
<dbReference type="GO" id="GO:0046872">
    <property type="term" value="F:metal ion binding"/>
    <property type="evidence" value="ECO:0007669"/>
    <property type="project" value="UniProtKB-KW"/>
</dbReference>
<dbReference type="InterPro" id="IPR001452">
    <property type="entry name" value="SH3_domain"/>
</dbReference>
<dbReference type="CDD" id="cd13251">
    <property type="entry name" value="PH_ASAP"/>
    <property type="match status" value="1"/>
</dbReference>
<keyword evidence="16" id="KW-1185">Reference proteome</keyword>
<evidence type="ECO:0000259" key="13">
    <source>
        <dbReference type="PROSITE" id="PS50003"/>
    </source>
</evidence>
<keyword evidence="7 8" id="KW-0040">ANK repeat</keyword>
<evidence type="ECO:0000256" key="11">
    <source>
        <dbReference type="SAM" id="MobiDB-lite"/>
    </source>
</evidence>
<dbReference type="GO" id="GO:0016020">
    <property type="term" value="C:membrane"/>
    <property type="evidence" value="ECO:0007669"/>
    <property type="project" value="UniProtKB-SubCell"/>
</dbReference>
<dbReference type="InterPro" id="IPR004148">
    <property type="entry name" value="BAR_dom"/>
</dbReference>
<reference evidence="15" key="2">
    <citation type="submission" date="2025-09" db="UniProtKB">
        <authorList>
            <consortium name="Ensembl"/>
        </authorList>
    </citation>
    <scope>IDENTIFICATION</scope>
</reference>
<dbReference type="Gene3D" id="1.25.40.20">
    <property type="entry name" value="Ankyrin repeat-containing domain"/>
    <property type="match status" value="1"/>
</dbReference>
<dbReference type="GO" id="GO:0005737">
    <property type="term" value="C:cytoplasm"/>
    <property type="evidence" value="ECO:0007669"/>
    <property type="project" value="UniProtKB-SubCell"/>
</dbReference>
<evidence type="ECO:0000256" key="8">
    <source>
        <dbReference type="PROSITE-ProRule" id="PRU00023"/>
    </source>
</evidence>
<dbReference type="AlphaFoldDB" id="A0A8C5A1R6"/>
<dbReference type="Pfam" id="PF12796">
    <property type="entry name" value="Ank_2"/>
    <property type="match status" value="1"/>
</dbReference>
<dbReference type="Gene3D" id="1.25.40.950">
    <property type="match status" value="1"/>
</dbReference>
<feature type="repeat" description="ANK" evidence="8">
    <location>
        <begin position="581"/>
        <end position="616"/>
    </location>
</feature>
<dbReference type="InterPro" id="IPR038508">
    <property type="entry name" value="ArfGAP_dom_sf"/>
</dbReference>
<evidence type="ECO:0000313" key="16">
    <source>
        <dbReference type="Proteomes" id="UP000694546"/>
    </source>
</evidence>
<keyword evidence="5" id="KW-0677">Repeat</keyword>
<keyword evidence="3" id="KW-0963">Cytoplasm</keyword>
<evidence type="ECO:0000259" key="14">
    <source>
        <dbReference type="PROSITE" id="PS50115"/>
    </source>
</evidence>
<evidence type="ECO:0000256" key="1">
    <source>
        <dbReference type="ARBA" id="ARBA00004496"/>
    </source>
</evidence>
<feature type="compositionally biased region" description="Polar residues" evidence="11">
    <location>
        <begin position="716"/>
        <end position="727"/>
    </location>
</feature>
<dbReference type="InterPro" id="IPR036770">
    <property type="entry name" value="Ankyrin_rpt-contain_sf"/>
</dbReference>
<feature type="compositionally biased region" description="Pro residues" evidence="11">
    <location>
        <begin position="845"/>
        <end position="867"/>
    </location>
</feature>
<dbReference type="InterPro" id="IPR001849">
    <property type="entry name" value="PH_domain"/>
</dbReference>
<keyword evidence="6" id="KW-0862">Zinc</keyword>
<dbReference type="InterPro" id="IPR001164">
    <property type="entry name" value="ArfGAP_dom"/>
</dbReference>
<dbReference type="InterPro" id="IPR036028">
    <property type="entry name" value="SH3-like_dom_sf"/>
</dbReference>
<organism evidence="15 16">
    <name type="scientific">Gadus morhua</name>
    <name type="common">Atlantic cod</name>
    <dbReference type="NCBI Taxonomy" id="8049"/>
    <lineage>
        <taxon>Eukaryota</taxon>
        <taxon>Metazoa</taxon>
        <taxon>Chordata</taxon>
        <taxon>Craniata</taxon>
        <taxon>Vertebrata</taxon>
        <taxon>Euteleostomi</taxon>
        <taxon>Actinopterygii</taxon>
        <taxon>Neopterygii</taxon>
        <taxon>Teleostei</taxon>
        <taxon>Neoteleostei</taxon>
        <taxon>Acanthomorphata</taxon>
        <taxon>Zeiogadaria</taxon>
        <taxon>Gadariae</taxon>
        <taxon>Gadiformes</taxon>
        <taxon>Gadoidei</taxon>
        <taxon>Gadidae</taxon>
        <taxon>Gadus</taxon>
    </lineage>
</organism>
<dbReference type="CDD" id="cd08848">
    <property type="entry name" value="ArfGap_ASAP1"/>
    <property type="match status" value="1"/>
</dbReference>
<dbReference type="InterPro" id="IPR038016">
    <property type="entry name" value="ASAP1_SH3"/>
</dbReference>
<dbReference type="PROSITE" id="PS50002">
    <property type="entry name" value="SH3"/>
    <property type="match status" value="1"/>
</dbReference>
<feature type="region of interest" description="Disordered" evidence="11">
    <location>
        <begin position="697"/>
        <end position="736"/>
    </location>
</feature>
<dbReference type="SUPFAM" id="SSF48403">
    <property type="entry name" value="Ankyrin repeat"/>
    <property type="match status" value="1"/>
</dbReference>
<protein>
    <submittedName>
        <fullName evidence="15">ArfGAP with SH3 domain, ankyrin repeat and PH domain 1</fullName>
    </submittedName>
</protein>
<dbReference type="PANTHER" id="PTHR45854:SF2">
    <property type="entry name" value="ARF-GAP WITH SH3 DOMAIN, ANK REPEAT AND PH DOMAIN-CONTAINING PROTEIN 1"/>
    <property type="match status" value="1"/>
</dbReference>
<feature type="domain" description="SH3" evidence="12">
    <location>
        <begin position="970"/>
        <end position="1032"/>
    </location>
</feature>
<dbReference type="InterPro" id="IPR002110">
    <property type="entry name" value="Ankyrin_rpt"/>
</dbReference>
<feature type="domain" description="Arf-GAP" evidence="14">
    <location>
        <begin position="421"/>
        <end position="542"/>
    </location>
</feature>
<dbReference type="CDD" id="cd11965">
    <property type="entry name" value="SH3_ASAP1"/>
    <property type="match status" value="1"/>
</dbReference>
<dbReference type="InterPro" id="IPR037278">
    <property type="entry name" value="ARFGAP/RecO"/>
</dbReference>
<dbReference type="Gene3D" id="1.10.220.150">
    <property type="entry name" value="Arf GTPase activating protein"/>
    <property type="match status" value="1"/>
</dbReference>
<feature type="region of interest" description="Disordered" evidence="11">
    <location>
        <begin position="760"/>
        <end position="794"/>
    </location>
</feature>
<dbReference type="PROSITE" id="PS50003">
    <property type="entry name" value="PH_DOMAIN"/>
    <property type="match status" value="1"/>
</dbReference>
<feature type="domain" description="PH" evidence="13">
    <location>
        <begin position="304"/>
        <end position="396"/>
    </location>
</feature>
<dbReference type="InterPro" id="IPR037844">
    <property type="entry name" value="PH_ASAP"/>
</dbReference>
<keyword evidence="2 9" id="KW-0728">SH3 domain</keyword>
<dbReference type="InterPro" id="IPR027267">
    <property type="entry name" value="AH/BAR_dom_sf"/>
</dbReference>
<dbReference type="SMART" id="SM00326">
    <property type="entry name" value="SH3"/>
    <property type="match status" value="1"/>
</dbReference>
<evidence type="ECO:0000256" key="2">
    <source>
        <dbReference type="ARBA" id="ARBA00022443"/>
    </source>
</evidence>
<accession>A0A8C5A1R6</accession>
<evidence type="ECO:0000313" key="15">
    <source>
        <dbReference type="Ensembl" id="ENSGMOP00000025774.1"/>
    </source>
</evidence>
<dbReference type="SUPFAM" id="SSF57863">
    <property type="entry name" value="ArfGap/RecO-like zinc finger"/>
    <property type="match status" value="1"/>
</dbReference>
<evidence type="ECO:0000256" key="3">
    <source>
        <dbReference type="ARBA" id="ARBA00022490"/>
    </source>
</evidence>
<dbReference type="SUPFAM" id="SSF50044">
    <property type="entry name" value="SH3-domain"/>
    <property type="match status" value="1"/>
</dbReference>
<dbReference type="Gene3D" id="2.30.29.30">
    <property type="entry name" value="Pleckstrin-homology domain (PH domain)/Phosphotyrosine-binding domain (PTB)"/>
    <property type="match status" value="1"/>
</dbReference>
<dbReference type="InterPro" id="IPR043593">
    <property type="entry name" value="ASAP"/>
</dbReference>
<dbReference type="PROSITE" id="PS50088">
    <property type="entry name" value="ANK_REPEAT"/>
    <property type="match status" value="1"/>
</dbReference>
<dbReference type="SUPFAM" id="SSF103657">
    <property type="entry name" value="BAR/IMD domain-like"/>
    <property type="match status" value="1"/>
</dbReference>
<comment type="subcellular location">
    <subcellularLocation>
        <location evidence="1">Cytoplasm</location>
    </subcellularLocation>
</comment>
<feature type="compositionally biased region" description="Basic and acidic residues" evidence="11">
    <location>
        <begin position="704"/>
        <end position="715"/>
    </location>
</feature>
<dbReference type="SMART" id="SM00248">
    <property type="entry name" value="ANK"/>
    <property type="match status" value="2"/>
</dbReference>
<dbReference type="GO" id="GO:0005096">
    <property type="term" value="F:GTPase activator activity"/>
    <property type="evidence" value="ECO:0007669"/>
    <property type="project" value="UniProtKB-KW"/>
</dbReference>
<evidence type="ECO:0000256" key="4">
    <source>
        <dbReference type="ARBA" id="ARBA00022723"/>
    </source>
</evidence>
<evidence type="ECO:0000256" key="7">
    <source>
        <dbReference type="ARBA" id="ARBA00023043"/>
    </source>
</evidence>
<dbReference type="Proteomes" id="UP000694546">
    <property type="component" value="Chromosome 23"/>
</dbReference>
<dbReference type="Pfam" id="PF01412">
    <property type="entry name" value="ArfGap"/>
    <property type="match status" value="1"/>
</dbReference>
<name>A0A8C5A1R6_GADMO</name>
<dbReference type="PANTHER" id="PTHR45854">
    <property type="entry name" value="ASAP FAMILY MEMBER"/>
    <property type="match status" value="1"/>
</dbReference>
<dbReference type="Gene3D" id="2.30.30.40">
    <property type="entry name" value="SH3 Domains"/>
    <property type="match status" value="1"/>
</dbReference>
<keyword evidence="4" id="KW-0479">Metal-binding</keyword>
<evidence type="ECO:0000256" key="5">
    <source>
        <dbReference type="ARBA" id="ARBA00022737"/>
    </source>
</evidence>